<dbReference type="InterPro" id="IPR027417">
    <property type="entry name" value="P-loop_NTPase"/>
</dbReference>
<keyword evidence="5" id="KW-0819">tRNA processing</keyword>
<dbReference type="EC" id="2.5.1.75" evidence="3"/>
<dbReference type="Gene3D" id="3.40.50.300">
    <property type="entry name" value="P-loop containing nucleotide triphosphate hydrolases"/>
    <property type="match status" value="1"/>
</dbReference>
<evidence type="ECO:0000256" key="8">
    <source>
        <dbReference type="ARBA" id="ARBA00022842"/>
    </source>
</evidence>
<protein>
    <recommendedName>
        <fullName evidence="3">tRNA dimethylallyltransferase</fullName>
        <ecNumber evidence="3">2.5.1.75</ecNumber>
    </recommendedName>
</protein>
<comment type="cofactor">
    <cofactor evidence="1">
        <name>Mg(2+)</name>
        <dbReference type="ChEBI" id="CHEBI:18420"/>
    </cofactor>
</comment>
<evidence type="ECO:0000313" key="10">
    <source>
        <dbReference type="EMBL" id="CAB4571934.1"/>
    </source>
</evidence>
<dbReference type="EMBL" id="CAEZTL010000069">
    <property type="protein sequence ID" value="CAB4571934.1"/>
    <property type="molecule type" value="Genomic_DNA"/>
</dbReference>
<evidence type="ECO:0000256" key="3">
    <source>
        <dbReference type="ARBA" id="ARBA00012665"/>
    </source>
</evidence>
<dbReference type="GO" id="GO:0052381">
    <property type="term" value="F:tRNA dimethylallyltransferase activity"/>
    <property type="evidence" value="ECO:0007669"/>
    <property type="project" value="UniProtKB-EC"/>
</dbReference>
<dbReference type="AlphaFoldDB" id="A0A6J6E9E2"/>
<organism evidence="10">
    <name type="scientific">freshwater metagenome</name>
    <dbReference type="NCBI Taxonomy" id="449393"/>
    <lineage>
        <taxon>unclassified sequences</taxon>
        <taxon>metagenomes</taxon>
        <taxon>ecological metagenomes</taxon>
    </lineage>
</organism>
<dbReference type="InterPro" id="IPR039657">
    <property type="entry name" value="Dimethylallyltransferase"/>
</dbReference>
<evidence type="ECO:0000256" key="6">
    <source>
        <dbReference type="ARBA" id="ARBA00022741"/>
    </source>
</evidence>
<dbReference type="GO" id="GO:0006400">
    <property type="term" value="P:tRNA modification"/>
    <property type="evidence" value="ECO:0007669"/>
    <property type="project" value="TreeGrafter"/>
</dbReference>
<dbReference type="SUPFAM" id="SSF52540">
    <property type="entry name" value="P-loop containing nucleoside triphosphate hydrolases"/>
    <property type="match status" value="2"/>
</dbReference>
<dbReference type="Gene3D" id="1.10.20.140">
    <property type="match status" value="1"/>
</dbReference>
<evidence type="ECO:0000256" key="7">
    <source>
        <dbReference type="ARBA" id="ARBA00022840"/>
    </source>
</evidence>
<gene>
    <name evidence="10" type="ORF">UFOPK1683_00726</name>
</gene>
<dbReference type="PANTHER" id="PTHR11088">
    <property type="entry name" value="TRNA DIMETHYLALLYLTRANSFERASE"/>
    <property type="match status" value="1"/>
</dbReference>
<keyword evidence="7" id="KW-0067">ATP-binding</keyword>
<dbReference type="GO" id="GO:0005524">
    <property type="term" value="F:ATP binding"/>
    <property type="evidence" value="ECO:0007669"/>
    <property type="project" value="UniProtKB-KW"/>
</dbReference>
<evidence type="ECO:0000256" key="2">
    <source>
        <dbReference type="ARBA" id="ARBA00005842"/>
    </source>
</evidence>
<reference evidence="10" key="1">
    <citation type="submission" date="2020-05" db="EMBL/GenBank/DDBJ databases">
        <authorList>
            <person name="Chiriac C."/>
            <person name="Salcher M."/>
            <person name="Ghai R."/>
            <person name="Kavagutti S V."/>
        </authorList>
    </citation>
    <scope>NUCLEOTIDE SEQUENCE</scope>
</reference>
<dbReference type="InterPro" id="IPR018022">
    <property type="entry name" value="IPT"/>
</dbReference>
<evidence type="ECO:0000256" key="4">
    <source>
        <dbReference type="ARBA" id="ARBA00022679"/>
    </source>
</evidence>
<evidence type="ECO:0000256" key="5">
    <source>
        <dbReference type="ARBA" id="ARBA00022694"/>
    </source>
</evidence>
<keyword evidence="6" id="KW-0547">Nucleotide-binding</keyword>
<dbReference type="Pfam" id="PF01715">
    <property type="entry name" value="IPPT"/>
    <property type="match status" value="1"/>
</dbReference>
<dbReference type="FunFam" id="1.10.20.140:FF:000001">
    <property type="entry name" value="tRNA dimethylallyltransferase"/>
    <property type="match status" value="1"/>
</dbReference>
<evidence type="ECO:0000256" key="9">
    <source>
        <dbReference type="ARBA" id="ARBA00049563"/>
    </source>
</evidence>
<accession>A0A6J6E9E2</accession>
<name>A0A6J6E9E2_9ZZZZ</name>
<dbReference type="PANTHER" id="PTHR11088:SF60">
    <property type="entry name" value="TRNA DIMETHYLALLYLTRANSFERASE"/>
    <property type="match status" value="1"/>
</dbReference>
<dbReference type="HAMAP" id="MF_00185">
    <property type="entry name" value="IPP_trans"/>
    <property type="match status" value="1"/>
</dbReference>
<keyword evidence="8" id="KW-0460">Magnesium</keyword>
<comment type="similarity">
    <text evidence="2">Belongs to the IPP transferase family.</text>
</comment>
<keyword evidence="4" id="KW-0808">Transferase</keyword>
<comment type="catalytic activity">
    <reaction evidence="9">
        <text>adenosine(37) in tRNA + dimethylallyl diphosphate = N(6)-dimethylallyladenosine(37) in tRNA + diphosphate</text>
        <dbReference type="Rhea" id="RHEA:26482"/>
        <dbReference type="Rhea" id="RHEA-COMP:10162"/>
        <dbReference type="Rhea" id="RHEA-COMP:10375"/>
        <dbReference type="ChEBI" id="CHEBI:33019"/>
        <dbReference type="ChEBI" id="CHEBI:57623"/>
        <dbReference type="ChEBI" id="CHEBI:74411"/>
        <dbReference type="ChEBI" id="CHEBI:74415"/>
        <dbReference type="EC" id="2.5.1.75"/>
    </reaction>
</comment>
<evidence type="ECO:0000256" key="1">
    <source>
        <dbReference type="ARBA" id="ARBA00001946"/>
    </source>
</evidence>
<dbReference type="NCBIfam" id="TIGR00174">
    <property type="entry name" value="miaA"/>
    <property type="match status" value="1"/>
</dbReference>
<proteinExistence type="inferred from homology"/>
<sequence>MSQPLVIICGATATGKSSLAINVALEIGAEIINADSMQLYRGMDIGTAKVTVVERKGVPHHLLDILDVSQSASVASYQELARNKISEIWARGNPVIIVGGTGLYIKSIIDEMDFPDTDPAIRARLEADAELLGAAAIFARLQEQDPEAAATIDSANIRRVIRALEVIEATGKPYSANLPEDVSARYPEAIHIGLEVSRESLAPRIQARVDHMWDQGFVAEVEDLIKQGLLEGATAQKAIGYSQIIALLNGEIDESGARESTVTATRQYVRRQETWFKRDTRINWLGEDQPHLQKVLERINS</sequence>